<proteinExistence type="predicted"/>
<dbReference type="Proteomes" id="UP000290289">
    <property type="component" value="Chromosome 11"/>
</dbReference>
<evidence type="ECO:0000313" key="1">
    <source>
        <dbReference type="EMBL" id="RXH84801.1"/>
    </source>
</evidence>
<evidence type="ECO:0000313" key="2">
    <source>
        <dbReference type="Proteomes" id="UP000290289"/>
    </source>
</evidence>
<name>A0A498ITN2_MALDO</name>
<protein>
    <submittedName>
        <fullName evidence="1">Uncharacterized protein</fullName>
    </submittedName>
</protein>
<reference evidence="1 2" key="1">
    <citation type="submission" date="2018-10" db="EMBL/GenBank/DDBJ databases">
        <title>A high-quality apple genome assembly.</title>
        <authorList>
            <person name="Hu J."/>
        </authorList>
    </citation>
    <scope>NUCLEOTIDE SEQUENCE [LARGE SCALE GENOMIC DNA]</scope>
    <source>
        <strain evidence="2">cv. HFTH1</strain>
        <tissue evidence="1">Young leaf</tissue>
    </source>
</reference>
<sequence>MRRFYRLPFLIKFHHLLRTIGCPMWPIYAPRCLCFTGHTLTFIHATFDIIWNREIMYVVMFHQAECWWLNLEFMVDEIGICHVQSNFTAFLFCNTTEPLLPAVDHEVLGPMMPAPTNNTAIIVPTQDNLIPMLTANHEDPDFWCYLQANFHVESEYEQNHTLESGANQQFVSPAKTTAAWGEWKDF</sequence>
<comment type="caution">
    <text evidence="1">The sequence shown here is derived from an EMBL/GenBank/DDBJ whole genome shotgun (WGS) entry which is preliminary data.</text>
</comment>
<dbReference type="AlphaFoldDB" id="A0A498ITN2"/>
<gene>
    <name evidence="1" type="ORF">DVH24_040149</name>
</gene>
<keyword evidence="2" id="KW-1185">Reference proteome</keyword>
<dbReference type="EMBL" id="RDQH01000337">
    <property type="protein sequence ID" value="RXH84801.1"/>
    <property type="molecule type" value="Genomic_DNA"/>
</dbReference>
<accession>A0A498ITN2</accession>
<organism evidence="1 2">
    <name type="scientific">Malus domestica</name>
    <name type="common">Apple</name>
    <name type="synonym">Pyrus malus</name>
    <dbReference type="NCBI Taxonomy" id="3750"/>
    <lineage>
        <taxon>Eukaryota</taxon>
        <taxon>Viridiplantae</taxon>
        <taxon>Streptophyta</taxon>
        <taxon>Embryophyta</taxon>
        <taxon>Tracheophyta</taxon>
        <taxon>Spermatophyta</taxon>
        <taxon>Magnoliopsida</taxon>
        <taxon>eudicotyledons</taxon>
        <taxon>Gunneridae</taxon>
        <taxon>Pentapetalae</taxon>
        <taxon>rosids</taxon>
        <taxon>fabids</taxon>
        <taxon>Rosales</taxon>
        <taxon>Rosaceae</taxon>
        <taxon>Amygdaloideae</taxon>
        <taxon>Maleae</taxon>
        <taxon>Malus</taxon>
    </lineage>
</organism>